<name>A0A2T0UBE8_9SPHI</name>
<reference evidence="1 2" key="1">
    <citation type="submission" date="2018-03" db="EMBL/GenBank/DDBJ databases">
        <title>Genomic Encyclopedia of Type Strains, Phase III (KMG-III): the genomes of soil and plant-associated and newly described type strains.</title>
        <authorList>
            <person name="Whitman W."/>
        </authorList>
    </citation>
    <scope>NUCLEOTIDE SEQUENCE [LARGE SCALE GENOMIC DNA]</scope>
    <source>
        <strain evidence="1 2">CGMCC 1.9313</strain>
    </source>
</reference>
<organism evidence="1 2">
    <name type="scientific">Arcticibacter pallidicorallinus</name>
    <dbReference type="NCBI Taxonomy" id="1259464"/>
    <lineage>
        <taxon>Bacteria</taxon>
        <taxon>Pseudomonadati</taxon>
        <taxon>Bacteroidota</taxon>
        <taxon>Sphingobacteriia</taxon>
        <taxon>Sphingobacteriales</taxon>
        <taxon>Sphingobacteriaceae</taxon>
        <taxon>Arcticibacter</taxon>
    </lineage>
</organism>
<evidence type="ECO:0000313" key="1">
    <source>
        <dbReference type="EMBL" id="PRY55137.1"/>
    </source>
</evidence>
<comment type="caution">
    <text evidence="1">The sequence shown here is derived from an EMBL/GenBank/DDBJ whole genome shotgun (WGS) entry which is preliminary data.</text>
</comment>
<keyword evidence="2" id="KW-1185">Reference proteome</keyword>
<protein>
    <submittedName>
        <fullName evidence="1">Uncharacterized protein</fullName>
    </submittedName>
</protein>
<dbReference type="OrthoDB" id="1422173at2"/>
<dbReference type="Proteomes" id="UP000238034">
    <property type="component" value="Unassembled WGS sequence"/>
</dbReference>
<accession>A0A2T0UBE8</accession>
<dbReference type="EMBL" id="PVTH01000001">
    <property type="protein sequence ID" value="PRY55137.1"/>
    <property type="molecule type" value="Genomic_DNA"/>
</dbReference>
<gene>
    <name evidence="1" type="ORF">B0I27_101105</name>
</gene>
<sequence length="71" mass="8300">MEFERFAIHIDENILFVIPQGDDTYIIYQGDKRLGVIEREWINAEQSWASAELGDAEYIRHIGNAIDDQEM</sequence>
<proteinExistence type="predicted"/>
<dbReference type="RefSeq" id="WP_146133068.1">
    <property type="nucleotide sequence ID" value="NZ_PVTH01000001.1"/>
</dbReference>
<evidence type="ECO:0000313" key="2">
    <source>
        <dbReference type="Proteomes" id="UP000238034"/>
    </source>
</evidence>
<dbReference type="AlphaFoldDB" id="A0A2T0UBE8"/>